<proteinExistence type="inferred from homology"/>
<dbReference type="NCBIfam" id="TIGR03506">
    <property type="entry name" value="FlgEFG_subfam"/>
    <property type="match status" value="1"/>
</dbReference>
<evidence type="ECO:0000256" key="5">
    <source>
        <dbReference type="RuleBase" id="RU362116"/>
    </source>
</evidence>
<keyword evidence="4 5" id="KW-0975">Bacterial flagellum</keyword>
<dbReference type="HOGENOM" id="CLU_013687_2_0_7"/>
<dbReference type="GO" id="GO:0071978">
    <property type="term" value="P:bacterial-type flagellum-dependent swarming motility"/>
    <property type="evidence" value="ECO:0007669"/>
    <property type="project" value="TreeGrafter"/>
</dbReference>
<evidence type="ECO:0000259" key="9">
    <source>
        <dbReference type="Pfam" id="PF22692"/>
    </source>
</evidence>
<feature type="domain" description="Flagellar hook protein FlgE/F/G-like D1" evidence="9">
    <location>
        <begin position="91"/>
        <end position="158"/>
    </location>
</feature>
<evidence type="ECO:0000259" key="8">
    <source>
        <dbReference type="Pfam" id="PF07559"/>
    </source>
</evidence>
<dbReference type="InterPro" id="IPR053967">
    <property type="entry name" value="LlgE_F_G-like_D1"/>
</dbReference>
<dbReference type="Pfam" id="PF07559">
    <property type="entry name" value="FlgE_D2"/>
    <property type="match status" value="1"/>
</dbReference>
<accession>E1QHF0</accession>
<dbReference type="PANTHER" id="PTHR30435">
    <property type="entry name" value="FLAGELLAR PROTEIN"/>
    <property type="match status" value="1"/>
</dbReference>
<reference evidence="10 11" key="1">
    <citation type="journal article" date="2010" name="Stand. Genomic Sci.">
        <title>Complete genome sequence of Desulfarculus baarsii type strain (2st14).</title>
        <authorList>
            <person name="Sun H."/>
            <person name="Spring S."/>
            <person name="Lapidus A."/>
            <person name="Davenport K."/>
            <person name="Del Rio T.G."/>
            <person name="Tice H."/>
            <person name="Nolan M."/>
            <person name="Copeland A."/>
            <person name="Cheng J.F."/>
            <person name="Lucas S."/>
            <person name="Tapia R."/>
            <person name="Goodwin L."/>
            <person name="Pitluck S."/>
            <person name="Ivanova N."/>
            <person name="Pagani I."/>
            <person name="Mavromatis K."/>
            <person name="Ovchinnikova G."/>
            <person name="Pati A."/>
            <person name="Chen A."/>
            <person name="Palaniappan K."/>
            <person name="Hauser L."/>
            <person name="Chang Y.J."/>
            <person name="Jeffries C.D."/>
            <person name="Detter J.C."/>
            <person name="Han C."/>
            <person name="Rohde M."/>
            <person name="Brambilla E."/>
            <person name="Goker M."/>
            <person name="Woyke T."/>
            <person name="Bristow J."/>
            <person name="Eisen J.A."/>
            <person name="Markowitz V."/>
            <person name="Hugenholtz P."/>
            <person name="Kyrpides N.C."/>
            <person name="Klenk H.P."/>
            <person name="Land M."/>
        </authorList>
    </citation>
    <scope>NUCLEOTIDE SEQUENCE [LARGE SCALE GENOMIC DNA]</scope>
    <source>
        <strain evidence="11">ATCC 33931 / DSM 2075 / LMG 7858 / VKM B-1802 / 2st14</strain>
    </source>
</reference>
<dbReference type="InterPro" id="IPR011491">
    <property type="entry name" value="FlgE_D2"/>
</dbReference>
<dbReference type="eggNOG" id="COG1749">
    <property type="taxonomic scope" value="Bacteria"/>
</dbReference>
<dbReference type="GO" id="GO:0009425">
    <property type="term" value="C:bacterial-type flagellum basal body"/>
    <property type="evidence" value="ECO:0007669"/>
    <property type="project" value="UniProtKB-SubCell"/>
</dbReference>
<dbReference type="GO" id="GO:0005829">
    <property type="term" value="C:cytosol"/>
    <property type="evidence" value="ECO:0007669"/>
    <property type="project" value="TreeGrafter"/>
</dbReference>
<dbReference type="Proteomes" id="UP000009047">
    <property type="component" value="Chromosome"/>
</dbReference>
<dbReference type="Pfam" id="PF06429">
    <property type="entry name" value="Flg_bbr_C"/>
    <property type="match status" value="1"/>
</dbReference>
<dbReference type="InterPro" id="IPR020013">
    <property type="entry name" value="Flagellar_FlgE/F/G"/>
</dbReference>
<comment type="subcellular location">
    <subcellularLocation>
        <location evidence="1 5">Bacterial flagellum basal body</location>
    </subcellularLocation>
</comment>
<dbReference type="Pfam" id="PF22692">
    <property type="entry name" value="LlgE_F_G_D1"/>
    <property type="match status" value="1"/>
</dbReference>
<evidence type="ECO:0000313" key="11">
    <source>
        <dbReference type="Proteomes" id="UP000009047"/>
    </source>
</evidence>
<dbReference type="InterPro" id="IPR019776">
    <property type="entry name" value="Flagellar_basal_body_rod_CS"/>
</dbReference>
<evidence type="ECO:0000313" key="10">
    <source>
        <dbReference type="EMBL" id="ADK84993.1"/>
    </source>
</evidence>
<evidence type="ECO:0000256" key="2">
    <source>
        <dbReference type="ARBA" id="ARBA00009677"/>
    </source>
</evidence>
<dbReference type="InterPro" id="IPR037925">
    <property type="entry name" value="FlgE/F/G-like"/>
</dbReference>
<dbReference type="GO" id="GO:0009424">
    <property type="term" value="C:bacterial-type flagellum hook"/>
    <property type="evidence" value="ECO:0007669"/>
    <property type="project" value="TreeGrafter"/>
</dbReference>
<keyword evidence="11" id="KW-1185">Reference proteome</keyword>
<evidence type="ECO:0000256" key="3">
    <source>
        <dbReference type="ARBA" id="ARBA00019015"/>
    </source>
</evidence>
<dbReference type="PROSITE" id="PS00588">
    <property type="entry name" value="FLAGELLA_BB_ROD"/>
    <property type="match status" value="1"/>
</dbReference>
<gene>
    <name evidence="10" type="ordered locus">Deba_1625</name>
</gene>
<dbReference type="InterPro" id="IPR010930">
    <property type="entry name" value="Flg_bb/hook_C_dom"/>
</dbReference>
<name>E1QHF0_DESB2</name>
<dbReference type="KEGG" id="dbr:Deba_1625"/>
<dbReference type="InterPro" id="IPR001444">
    <property type="entry name" value="Flag_bb_rod_N"/>
</dbReference>
<dbReference type="Pfam" id="PF00460">
    <property type="entry name" value="Flg_bb_rod"/>
    <property type="match status" value="1"/>
</dbReference>
<dbReference type="AlphaFoldDB" id="E1QHF0"/>
<dbReference type="PANTHER" id="PTHR30435:SF1">
    <property type="entry name" value="FLAGELLAR HOOK PROTEIN FLGE"/>
    <property type="match status" value="1"/>
</dbReference>
<sequence length="452" mass="48144">MQATSFFNGVSGLKSFSQGLNIVADNLANSNTYGYKSSRAEFADVLYRELSYTGSDLTTEIDQVGQGATVWSHQLMNQGAIQETGRTLDLAIDGNGFFTVKNLDTEELYYTRAGQFGVDGVVGQEGFIINDQGYRLQGFAIGDDGEPIVGNLIDLQIPVENLPGEATTIVGLGVNLNPADTRVNQVATDIDPEVSGTYNYSSSTTVYDANGDTHQISVYYQRVDDYAGTVPEGGQTVWKASTFETQDGEQVANPADPANTFYLHFTDTGALAGVTDSTGATVSADSIGLTMDFGEAGQQAITLDFAPAAGQATTQVAEGYSTSTNTQDGFAEGGLESVAVSEDGFVTAYYSNGEMVDVGVVALTTFASPGNLRREGDNLWAYDADAGEIWVGQPTDEEFAMGAIEDQSLETSTVDTATEMMNMIIYQRAFQASSKTVTTSDEMIKTAINMKT</sequence>
<evidence type="ECO:0000256" key="1">
    <source>
        <dbReference type="ARBA" id="ARBA00004117"/>
    </source>
</evidence>
<feature type="domain" description="Flagellar hook protein FlgE D2" evidence="8">
    <location>
        <begin position="184"/>
        <end position="330"/>
    </location>
</feature>
<feature type="domain" description="Flagellar basal body rod protein N-terminal" evidence="6">
    <location>
        <begin position="8"/>
        <end position="36"/>
    </location>
</feature>
<organism evidence="10 11">
    <name type="scientific">Desulfarculus baarsii (strain ATCC 33931 / DSM 2075 / LMG 7858 / VKM B-1802 / 2st14)</name>
    <dbReference type="NCBI Taxonomy" id="644282"/>
    <lineage>
        <taxon>Bacteria</taxon>
        <taxon>Pseudomonadati</taxon>
        <taxon>Thermodesulfobacteriota</taxon>
        <taxon>Desulfarculia</taxon>
        <taxon>Desulfarculales</taxon>
        <taxon>Desulfarculaceae</taxon>
        <taxon>Desulfarculus</taxon>
    </lineage>
</organism>
<comment type="function">
    <text evidence="5">A flexible structure which links the flagellar filament to the drive apparatus in the basal body.</text>
</comment>
<dbReference type="STRING" id="644282.Deba_1625"/>
<dbReference type="Gene3D" id="2.60.98.20">
    <property type="entry name" value="Flagellar hook protein FlgE"/>
    <property type="match status" value="1"/>
</dbReference>
<dbReference type="OrthoDB" id="9804559at2"/>
<dbReference type="RefSeq" id="WP_013258446.1">
    <property type="nucleotide sequence ID" value="NC_014365.1"/>
</dbReference>
<feature type="domain" description="Flagellar basal-body/hook protein C-terminal" evidence="7">
    <location>
        <begin position="407"/>
        <end position="450"/>
    </location>
</feature>
<comment type="similarity">
    <text evidence="2 5">Belongs to the flagella basal body rod proteins family.</text>
</comment>
<evidence type="ECO:0000259" key="6">
    <source>
        <dbReference type="Pfam" id="PF00460"/>
    </source>
</evidence>
<evidence type="ECO:0000256" key="4">
    <source>
        <dbReference type="ARBA" id="ARBA00023143"/>
    </source>
</evidence>
<protein>
    <recommendedName>
        <fullName evidence="3 5">Flagellar hook protein FlgE</fullName>
    </recommendedName>
</protein>
<dbReference type="SUPFAM" id="SSF117143">
    <property type="entry name" value="Flagellar hook protein flgE"/>
    <property type="match status" value="1"/>
</dbReference>
<evidence type="ECO:0000259" key="7">
    <source>
        <dbReference type="Pfam" id="PF06429"/>
    </source>
</evidence>
<dbReference type="EMBL" id="CP002085">
    <property type="protein sequence ID" value="ADK84993.1"/>
    <property type="molecule type" value="Genomic_DNA"/>
</dbReference>
<dbReference type="InterPro" id="IPR037058">
    <property type="entry name" value="Falgellar_hook_FlgE_sf"/>
</dbReference>